<dbReference type="Pfam" id="PF12849">
    <property type="entry name" value="PBP_like_2"/>
    <property type="match status" value="1"/>
</dbReference>
<dbReference type="PANTHER" id="PTHR42996:SF1">
    <property type="entry name" value="PHOSPHATE-BINDING PROTEIN PSTS"/>
    <property type="match status" value="1"/>
</dbReference>
<evidence type="ECO:0000256" key="2">
    <source>
        <dbReference type="ARBA" id="ARBA00022448"/>
    </source>
</evidence>
<evidence type="ECO:0000256" key="1">
    <source>
        <dbReference type="ARBA" id="ARBA00008725"/>
    </source>
</evidence>
<accession>A0ABU2BKN9</accession>
<evidence type="ECO:0000256" key="4">
    <source>
        <dbReference type="PIRNR" id="PIRNR002756"/>
    </source>
</evidence>
<keyword evidence="7" id="KW-1185">Reference proteome</keyword>
<evidence type="ECO:0000313" key="6">
    <source>
        <dbReference type="EMBL" id="MDR7358881.1"/>
    </source>
</evidence>
<feature type="domain" description="PBP" evidence="5">
    <location>
        <begin position="54"/>
        <end position="351"/>
    </location>
</feature>
<keyword evidence="2 4" id="KW-0813">Transport</keyword>
<dbReference type="InterPro" id="IPR050962">
    <property type="entry name" value="Phosphate-bind_PstS"/>
</dbReference>
<protein>
    <recommendedName>
        <fullName evidence="4">Phosphate-binding protein</fullName>
    </recommendedName>
</protein>
<dbReference type="RefSeq" id="WP_310290989.1">
    <property type="nucleotide sequence ID" value="NZ_BAAAWO010000001.1"/>
</dbReference>
<dbReference type="PANTHER" id="PTHR42996">
    <property type="entry name" value="PHOSPHATE-BINDING PROTEIN PSTS"/>
    <property type="match status" value="1"/>
</dbReference>
<keyword evidence="3 4" id="KW-0592">Phosphate transport</keyword>
<organism evidence="6 7">
    <name type="scientific">Paeniglutamicibacter sulfureus</name>
    <dbReference type="NCBI Taxonomy" id="43666"/>
    <lineage>
        <taxon>Bacteria</taxon>
        <taxon>Bacillati</taxon>
        <taxon>Actinomycetota</taxon>
        <taxon>Actinomycetes</taxon>
        <taxon>Micrococcales</taxon>
        <taxon>Micrococcaceae</taxon>
        <taxon>Paeniglutamicibacter</taxon>
    </lineage>
</organism>
<dbReference type="NCBIfam" id="TIGR00975">
    <property type="entry name" value="3a0107s03"/>
    <property type="match status" value="1"/>
</dbReference>
<dbReference type="Proteomes" id="UP001183817">
    <property type="component" value="Unassembled WGS sequence"/>
</dbReference>
<name>A0ABU2BKN9_9MICC</name>
<dbReference type="Gene3D" id="3.40.190.10">
    <property type="entry name" value="Periplasmic binding protein-like II"/>
    <property type="match status" value="2"/>
</dbReference>
<evidence type="ECO:0000259" key="5">
    <source>
        <dbReference type="Pfam" id="PF12849"/>
    </source>
</evidence>
<sequence>MHGGPHHSLAPKRARSGIRMGSIASVLGLTLLLAGCGSDYPLGEAQKEAAQRNPSTMSGTLTGGGSTAQNSAMNAWTNGFAFLHPRVQVQYASVGSGAGRAGLLAGATQFAGSDAFLKEEEVAKSQEACGPQGAINIPAYISPISIAFNLPGIKELNFDAQTIAGIFAGNITSWQDPAIKALNPDVALPDIPMTEVARSDDSGTTENFTEYLHAAAPEQWPHEPDGSWPTGLATEQAQGNSGVVTTVARTPGALTYADDSLVDQTLGKGKLRVGDSFVEVSGEAASIAVGASKRVEGRHENDIALELDRTTTEPGAYPLVLVSYFIVCSGYTDPTTLDLVKTFGYYVVSDEGQQVASDSAKSAPMPDSLAREARQAIDSISLRP</sequence>
<comment type="caution">
    <text evidence="6">The sequence shown here is derived from an EMBL/GenBank/DDBJ whole genome shotgun (WGS) entry which is preliminary data.</text>
</comment>
<evidence type="ECO:0000313" key="7">
    <source>
        <dbReference type="Proteomes" id="UP001183817"/>
    </source>
</evidence>
<dbReference type="PIRSF" id="PIRSF002756">
    <property type="entry name" value="PstS"/>
    <property type="match status" value="1"/>
</dbReference>
<comment type="similarity">
    <text evidence="1 4">Belongs to the PstS family.</text>
</comment>
<dbReference type="InterPro" id="IPR005673">
    <property type="entry name" value="ABC_phos-bd_PstS"/>
</dbReference>
<dbReference type="SUPFAM" id="SSF53850">
    <property type="entry name" value="Periplasmic binding protein-like II"/>
    <property type="match status" value="1"/>
</dbReference>
<reference evidence="6 7" key="1">
    <citation type="submission" date="2023-07" db="EMBL/GenBank/DDBJ databases">
        <title>Sequencing the genomes of 1000 actinobacteria strains.</title>
        <authorList>
            <person name="Klenk H.-P."/>
        </authorList>
    </citation>
    <scope>NUCLEOTIDE SEQUENCE [LARGE SCALE GENOMIC DNA]</scope>
    <source>
        <strain evidence="6 7">DSM 20167</strain>
    </source>
</reference>
<dbReference type="CDD" id="cd13565">
    <property type="entry name" value="PBP2_PstS"/>
    <property type="match status" value="1"/>
</dbReference>
<dbReference type="InterPro" id="IPR024370">
    <property type="entry name" value="PBP_domain"/>
</dbReference>
<dbReference type="EMBL" id="JAVDYI010000001">
    <property type="protein sequence ID" value="MDR7358881.1"/>
    <property type="molecule type" value="Genomic_DNA"/>
</dbReference>
<gene>
    <name evidence="6" type="ORF">J2S64_002572</name>
</gene>
<proteinExistence type="inferred from homology"/>
<evidence type="ECO:0000256" key="3">
    <source>
        <dbReference type="ARBA" id="ARBA00022592"/>
    </source>
</evidence>